<dbReference type="PANTHER" id="PTHR30572">
    <property type="entry name" value="MEMBRANE COMPONENT OF TRANSPORTER-RELATED"/>
    <property type="match status" value="1"/>
</dbReference>
<evidence type="ECO:0000259" key="8">
    <source>
        <dbReference type="Pfam" id="PF02687"/>
    </source>
</evidence>
<evidence type="ECO:0000256" key="7">
    <source>
        <dbReference type="SAM" id="Phobius"/>
    </source>
</evidence>
<dbReference type="Proteomes" id="UP000184604">
    <property type="component" value="Chromosome"/>
</dbReference>
<feature type="domain" description="MacB-like periplasmic core" evidence="9">
    <location>
        <begin position="22"/>
        <end position="237"/>
    </location>
</feature>
<dbReference type="PANTHER" id="PTHR30572:SF4">
    <property type="entry name" value="ABC TRANSPORTER PERMEASE YTRF"/>
    <property type="match status" value="1"/>
</dbReference>
<keyword evidence="2" id="KW-1003">Cell membrane</keyword>
<feature type="transmembrane region" description="Helical" evidence="7">
    <location>
        <begin position="21"/>
        <end position="42"/>
    </location>
</feature>
<dbReference type="Pfam" id="PF02687">
    <property type="entry name" value="FtsX"/>
    <property type="match status" value="1"/>
</dbReference>
<keyword evidence="3 7" id="KW-0812">Transmembrane</keyword>
<protein>
    <submittedName>
        <fullName evidence="10">ABC transporter</fullName>
    </submittedName>
</protein>
<dbReference type="GO" id="GO:0005886">
    <property type="term" value="C:plasma membrane"/>
    <property type="evidence" value="ECO:0007669"/>
    <property type="project" value="UniProtKB-SubCell"/>
</dbReference>
<evidence type="ECO:0000313" key="11">
    <source>
        <dbReference type="Proteomes" id="UP000184604"/>
    </source>
</evidence>
<evidence type="ECO:0000256" key="1">
    <source>
        <dbReference type="ARBA" id="ARBA00004651"/>
    </source>
</evidence>
<evidence type="ECO:0000256" key="2">
    <source>
        <dbReference type="ARBA" id="ARBA00022475"/>
    </source>
</evidence>
<dbReference type="AlphaFoldDB" id="A0A1L5FCT5"/>
<evidence type="ECO:0000256" key="5">
    <source>
        <dbReference type="ARBA" id="ARBA00023136"/>
    </source>
</evidence>
<dbReference type="EMBL" id="CP018335">
    <property type="protein sequence ID" value="APM40811.1"/>
    <property type="molecule type" value="Genomic_DNA"/>
</dbReference>
<dbReference type="InterPro" id="IPR025857">
    <property type="entry name" value="MacB_PCD"/>
</dbReference>
<proteinExistence type="inferred from homology"/>
<sequence>MNLWELIYSAVLSLRTHKIRVFLTMIGIIVGISSVVVILSIGEGLKAQVNQSTDDTGVNTITINFEPSDLNYTTASTPFDYKDFQDLKNIDGVEQASKSSSGLEGLMGVTENAAFFDKQSYLTINDYDKSSGSISGRGITQEDNDFKHYVVVLSKDHAKALFGDEVNEGIGKGIKIKDEFFEVIGIENGDSGMLSMQYDYVPKFAKNLLENDTSISSIDIKIKQGFNSDSVFKEVKKELEILHPDVKGSYTKGDPKAVSKAFEKIISGITIFIAVVSGISLFVGGIGVMNIMYVSVTERRREIGIRRAIGAKPSTVLLQFLIESIFITGIGGILGISIGYLISLILGIFLPFKPVVTIGILIGSSITSITVGIIFGIIPAYKAANLDPIKAIYK</sequence>
<keyword evidence="5 7" id="KW-0472">Membrane</keyword>
<evidence type="ECO:0000259" key="9">
    <source>
        <dbReference type="Pfam" id="PF12704"/>
    </source>
</evidence>
<dbReference type="Pfam" id="PF12704">
    <property type="entry name" value="MacB_PCD"/>
    <property type="match status" value="1"/>
</dbReference>
<dbReference type="InterPro" id="IPR050250">
    <property type="entry name" value="Macrolide_Exporter_MacB"/>
</dbReference>
<accession>A0A1L5FCT5</accession>
<dbReference type="InterPro" id="IPR003838">
    <property type="entry name" value="ABC3_permease_C"/>
</dbReference>
<feature type="transmembrane region" description="Helical" evidence="7">
    <location>
        <begin position="269"/>
        <end position="296"/>
    </location>
</feature>
<comment type="similarity">
    <text evidence="6">Belongs to the ABC-4 integral membrane protein family.</text>
</comment>
<feature type="transmembrane region" description="Helical" evidence="7">
    <location>
        <begin position="356"/>
        <end position="381"/>
    </location>
</feature>
<name>A0A1L5FCT5_CLOKL</name>
<comment type="subcellular location">
    <subcellularLocation>
        <location evidence="1">Cell membrane</location>
        <topology evidence="1">Multi-pass membrane protein</topology>
    </subcellularLocation>
</comment>
<reference evidence="10 11" key="1">
    <citation type="submission" date="2016-12" db="EMBL/GenBank/DDBJ databases">
        <title>Complete genome sequence of Clostridium kluyveri JZZ isolated from the pit mud of a Chinese flavor liquor-making factory.</title>
        <authorList>
            <person name="Wang Y."/>
        </authorList>
    </citation>
    <scope>NUCLEOTIDE SEQUENCE [LARGE SCALE GENOMIC DNA]</scope>
    <source>
        <strain evidence="10 11">JZZ</strain>
    </source>
</reference>
<feature type="domain" description="ABC3 transporter permease C-terminal" evidence="8">
    <location>
        <begin position="275"/>
        <end position="388"/>
    </location>
</feature>
<feature type="transmembrane region" description="Helical" evidence="7">
    <location>
        <begin position="317"/>
        <end position="350"/>
    </location>
</feature>
<dbReference type="RefSeq" id="WP_073540370.1">
    <property type="nucleotide sequence ID" value="NZ_CP018335.1"/>
</dbReference>
<dbReference type="GO" id="GO:0022857">
    <property type="term" value="F:transmembrane transporter activity"/>
    <property type="evidence" value="ECO:0007669"/>
    <property type="project" value="TreeGrafter"/>
</dbReference>
<organism evidence="10 11">
    <name type="scientific">Clostridium kluyveri</name>
    <dbReference type="NCBI Taxonomy" id="1534"/>
    <lineage>
        <taxon>Bacteria</taxon>
        <taxon>Bacillati</taxon>
        <taxon>Bacillota</taxon>
        <taxon>Clostridia</taxon>
        <taxon>Eubacteriales</taxon>
        <taxon>Clostridiaceae</taxon>
        <taxon>Clostridium</taxon>
    </lineage>
</organism>
<dbReference type="OrthoDB" id="9770036at2"/>
<keyword evidence="4 7" id="KW-1133">Transmembrane helix</keyword>
<evidence type="ECO:0000256" key="3">
    <source>
        <dbReference type="ARBA" id="ARBA00022692"/>
    </source>
</evidence>
<gene>
    <name evidence="10" type="ORF">BS101_19905</name>
</gene>
<evidence type="ECO:0000256" key="4">
    <source>
        <dbReference type="ARBA" id="ARBA00022989"/>
    </source>
</evidence>
<evidence type="ECO:0000313" key="10">
    <source>
        <dbReference type="EMBL" id="APM40811.1"/>
    </source>
</evidence>
<evidence type="ECO:0000256" key="6">
    <source>
        <dbReference type="ARBA" id="ARBA00038076"/>
    </source>
</evidence>